<sequence>MQAVIEIPYNPINVLISSDDIQRLFMRFNLDVHVKDVKYYQTALTNRSYVRSEYNLIDPDVLKNSRTNNTLELFDESNERLEFLGDTIIKCVVSEYLFRRFYEEDEGFLTRIKTKIEDKDSLARYAKRLGLDHYIILSKQLEDNNGRHSHKFLEDSFEAFMGALYLDLGFEICKTFMNIILETEVDYAEILYKDTNYKDQLLRFYHKNKWSYPLYVEVKADGPIHKRIFTMGVKDFMGNIICESSDMNKKKAEQKCAMYALYKYNQITKEQMVLE</sequence>
<dbReference type="GO" id="GO:0003725">
    <property type="term" value="F:double-stranded RNA binding"/>
    <property type="evidence" value="ECO:0007669"/>
    <property type="project" value="TreeGrafter"/>
</dbReference>
<dbReference type="CDD" id="cd10845">
    <property type="entry name" value="DSRM_RNAse_III_family"/>
    <property type="match status" value="1"/>
</dbReference>
<dbReference type="InterPro" id="IPR036389">
    <property type="entry name" value="RNase_III_sf"/>
</dbReference>
<dbReference type="EMBL" id="MN740613">
    <property type="protein sequence ID" value="QHU35834.1"/>
    <property type="molecule type" value="Genomic_DNA"/>
</dbReference>
<keyword evidence="4" id="KW-0378">Hydrolase</keyword>
<evidence type="ECO:0000313" key="8">
    <source>
        <dbReference type="EMBL" id="QHU35834.1"/>
    </source>
</evidence>
<dbReference type="SUPFAM" id="SSF69065">
    <property type="entry name" value="RNase III domain-like"/>
    <property type="match status" value="1"/>
</dbReference>
<dbReference type="GO" id="GO:0010468">
    <property type="term" value="P:regulation of gene expression"/>
    <property type="evidence" value="ECO:0007669"/>
    <property type="project" value="TreeGrafter"/>
</dbReference>
<name>A0A6C0M1W7_9ZZZZ</name>
<comment type="similarity">
    <text evidence="1">Belongs to the ribonuclease III family.</text>
</comment>
<feature type="domain" description="DRBM" evidence="6">
    <location>
        <begin position="196"/>
        <end position="266"/>
    </location>
</feature>
<dbReference type="SUPFAM" id="SSF54768">
    <property type="entry name" value="dsRNA-binding domain-like"/>
    <property type="match status" value="1"/>
</dbReference>
<dbReference type="GO" id="GO:0004525">
    <property type="term" value="F:ribonuclease III activity"/>
    <property type="evidence" value="ECO:0007669"/>
    <property type="project" value="InterPro"/>
</dbReference>
<dbReference type="AlphaFoldDB" id="A0A6C0M1W7"/>
<evidence type="ECO:0000256" key="2">
    <source>
        <dbReference type="ARBA" id="ARBA00022722"/>
    </source>
</evidence>
<dbReference type="GO" id="GO:0006364">
    <property type="term" value="P:rRNA processing"/>
    <property type="evidence" value="ECO:0007669"/>
    <property type="project" value="InterPro"/>
</dbReference>
<dbReference type="Gene3D" id="1.10.1520.10">
    <property type="entry name" value="Ribonuclease III domain"/>
    <property type="match status" value="1"/>
</dbReference>
<feature type="domain" description="RNase III" evidence="7">
    <location>
        <begin position="21"/>
        <end position="169"/>
    </location>
</feature>
<evidence type="ECO:0000259" key="6">
    <source>
        <dbReference type="PROSITE" id="PS50137"/>
    </source>
</evidence>
<evidence type="ECO:0000256" key="3">
    <source>
        <dbReference type="ARBA" id="ARBA00022759"/>
    </source>
</evidence>
<dbReference type="InterPro" id="IPR000999">
    <property type="entry name" value="RNase_III_dom"/>
</dbReference>
<dbReference type="InterPro" id="IPR011907">
    <property type="entry name" value="RNase_III"/>
</dbReference>
<evidence type="ECO:0008006" key="9">
    <source>
        <dbReference type="Google" id="ProtNLM"/>
    </source>
</evidence>
<protein>
    <recommendedName>
        <fullName evidence="9">RNase III domain-containing protein</fullName>
    </recommendedName>
</protein>
<dbReference type="PANTHER" id="PTHR11207:SF0">
    <property type="entry name" value="RIBONUCLEASE 3"/>
    <property type="match status" value="1"/>
</dbReference>
<keyword evidence="5" id="KW-0694">RNA-binding</keyword>
<dbReference type="Pfam" id="PF14622">
    <property type="entry name" value="Ribonucleas_3_3"/>
    <property type="match status" value="1"/>
</dbReference>
<organism evidence="8">
    <name type="scientific">viral metagenome</name>
    <dbReference type="NCBI Taxonomy" id="1070528"/>
    <lineage>
        <taxon>unclassified sequences</taxon>
        <taxon>metagenomes</taxon>
        <taxon>organismal metagenomes</taxon>
    </lineage>
</organism>
<dbReference type="InterPro" id="IPR014720">
    <property type="entry name" value="dsRBD_dom"/>
</dbReference>
<evidence type="ECO:0000256" key="4">
    <source>
        <dbReference type="ARBA" id="ARBA00022801"/>
    </source>
</evidence>
<dbReference type="SMART" id="SM00535">
    <property type="entry name" value="RIBOc"/>
    <property type="match status" value="1"/>
</dbReference>
<dbReference type="Pfam" id="PF00035">
    <property type="entry name" value="dsrm"/>
    <property type="match status" value="1"/>
</dbReference>
<keyword evidence="2" id="KW-0540">Nuclease</keyword>
<dbReference type="PROSITE" id="PS50137">
    <property type="entry name" value="DS_RBD"/>
    <property type="match status" value="1"/>
</dbReference>
<accession>A0A6C0M1W7</accession>
<evidence type="ECO:0000259" key="7">
    <source>
        <dbReference type="PROSITE" id="PS50142"/>
    </source>
</evidence>
<dbReference type="HAMAP" id="MF_00104">
    <property type="entry name" value="RNase_III"/>
    <property type="match status" value="1"/>
</dbReference>
<dbReference type="Gene3D" id="3.30.160.20">
    <property type="match status" value="1"/>
</dbReference>
<evidence type="ECO:0000256" key="1">
    <source>
        <dbReference type="ARBA" id="ARBA00010183"/>
    </source>
</evidence>
<dbReference type="PANTHER" id="PTHR11207">
    <property type="entry name" value="RIBONUCLEASE III"/>
    <property type="match status" value="1"/>
</dbReference>
<dbReference type="PROSITE" id="PS50142">
    <property type="entry name" value="RNASE_3_2"/>
    <property type="match status" value="1"/>
</dbReference>
<reference evidence="8" key="1">
    <citation type="journal article" date="2020" name="Nature">
        <title>Giant virus diversity and host interactions through global metagenomics.</title>
        <authorList>
            <person name="Schulz F."/>
            <person name="Roux S."/>
            <person name="Paez-Espino D."/>
            <person name="Jungbluth S."/>
            <person name="Walsh D.A."/>
            <person name="Denef V.J."/>
            <person name="McMahon K.D."/>
            <person name="Konstantinidis K.T."/>
            <person name="Eloe-Fadrosh E.A."/>
            <person name="Kyrpides N.C."/>
            <person name="Woyke T."/>
        </authorList>
    </citation>
    <scope>NUCLEOTIDE SEQUENCE</scope>
    <source>
        <strain evidence="8">GVMAG-S-1035085-51</strain>
    </source>
</reference>
<dbReference type="CDD" id="cd00593">
    <property type="entry name" value="RIBOc"/>
    <property type="match status" value="1"/>
</dbReference>
<keyword evidence="3" id="KW-0255">Endonuclease</keyword>
<dbReference type="SMART" id="SM00358">
    <property type="entry name" value="DSRM"/>
    <property type="match status" value="1"/>
</dbReference>
<evidence type="ECO:0000256" key="5">
    <source>
        <dbReference type="ARBA" id="ARBA00022884"/>
    </source>
</evidence>
<proteinExistence type="inferred from homology"/>